<dbReference type="EMBL" id="LATX01000569">
    <property type="protein sequence ID" value="KTB45893.1"/>
    <property type="molecule type" value="Genomic_DNA"/>
</dbReference>
<evidence type="ECO:0000313" key="8">
    <source>
        <dbReference type="EMBL" id="KTB45893.1"/>
    </source>
</evidence>
<dbReference type="InterPro" id="IPR052337">
    <property type="entry name" value="SAT4-like"/>
</dbReference>
<reference evidence="8 9" key="1">
    <citation type="submission" date="2015-12" db="EMBL/GenBank/DDBJ databases">
        <title>Draft genome sequence of Moniliophthora roreri, the causal agent of frosty pod rot of cacao.</title>
        <authorList>
            <person name="Aime M.C."/>
            <person name="Diaz-Valderrama J.R."/>
            <person name="Kijpornyongpan T."/>
            <person name="Phillips-Mora W."/>
        </authorList>
    </citation>
    <scope>NUCLEOTIDE SEQUENCE [LARGE SCALE GENOMIC DNA]</scope>
    <source>
        <strain evidence="8 9">MCA 2952</strain>
    </source>
</reference>
<evidence type="ECO:0000259" key="7">
    <source>
        <dbReference type="Pfam" id="PF20684"/>
    </source>
</evidence>
<dbReference type="Proteomes" id="UP000054988">
    <property type="component" value="Unassembled WGS sequence"/>
</dbReference>
<comment type="caution">
    <text evidence="8">The sequence shown here is derived from an EMBL/GenBank/DDBJ whole genome shotgun (WGS) entry which is preliminary data.</text>
</comment>
<dbReference type="GO" id="GO:0016020">
    <property type="term" value="C:membrane"/>
    <property type="evidence" value="ECO:0007669"/>
    <property type="project" value="UniProtKB-SubCell"/>
</dbReference>
<dbReference type="AlphaFoldDB" id="A0A0W0GBF5"/>
<evidence type="ECO:0000256" key="1">
    <source>
        <dbReference type="ARBA" id="ARBA00004141"/>
    </source>
</evidence>
<evidence type="ECO:0000256" key="4">
    <source>
        <dbReference type="ARBA" id="ARBA00023136"/>
    </source>
</evidence>
<evidence type="ECO:0000313" key="9">
    <source>
        <dbReference type="Proteomes" id="UP000054988"/>
    </source>
</evidence>
<keyword evidence="2 6" id="KW-0812">Transmembrane</keyword>
<comment type="similarity">
    <text evidence="5">Belongs to the SAT4 family.</text>
</comment>
<feature type="domain" description="Rhodopsin" evidence="7">
    <location>
        <begin position="26"/>
        <end position="245"/>
    </location>
</feature>
<evidence type="ECO:0000256" key="2">
    <source>
        <dbReference type="ARBA" id="ARBA00022692"/>
    </source>
</evidence>
<proteinExistence type="inferred from homology"/>
<accession>A0A0W0GBF5</accession>
<evidence type="ECO:0000256" key="6">
    <source>
        <dbReference type="SAM" id="Phobius"/>
    </source>
</evidence>
<evidence type="ECO:0000256" key="5">
    <source>
        <dbReference type="ARBA" id="ARBA00038359"/>
    </source>
</evidence>
<comment type="subcellular location">
    <subcellularLocation>
        <location evidence="1">Membrane</location>
        <topology evidence="1">Multi-pass membrane protein</topology>
    </subcellularLocation>
</comment>
<feature type="transmembrane region" description="Helical" evidence="6">
    <location>
        <begin position="40"/>
        <end position="60"/>
    </location>
</feature>
<gene>
    <name evidence="8" type="ORF">WG66_1533</name>
</gene>
<organism evidence="8 9">
    <name type="scientific">Moniliophthora roreri</name>
    <name type="common">Frosty pod rot fungus</name>
    <name type="synonym">Monilia roreri</name>
    <dbReference type="NCBI Taxonomy" id="221103"/>
    <lineage>
        <taxon>Eukaryota</taxon>
        <taxon>Fungi</taxon>
        <taxon>Dikarya</taxon>
        <taxon>Basidiomycota</taxon>
        <taxon>Agaricomycotina</taxon>
        <taxon>Agaricomycetes</taxon>
        <taxon>Agaricomycetidae</taxon>
        <taxon>Agaricales</taxon>
        <taxon>Marasmiineae</taxon>
        <taxon>Marasmiaceae</taxon>
        <taxon>Moniliophthora</taxon>
    </lineage>
</organism>
<feature type="transmembrane region" description="Helical" evidence="6">
    <location>
        <begin position="229"/>
        <end position="248"/>
    </location>
</feature>
<dbReference type="PANTHER" id="PTHR33048:SF47">
    <property type="entry name" value="INTEGRAL MEMBRANE PROTEIN-RELATED"/>
    <property type="match status" value="1"/>
</dbReference>
<feature type="transmembrane region" description="Helical" evidence="6">
    <location>
        <begin position="116"/>
        <end position="134"/>
    </location>
</feature>
<dbReference type="InterPro" id="IPR049326">
    <property type="entry name" value="Rhodopsin_dom_fungi"/>
</dbReference>
<name>A0A0W0GBF5_MONRR</name>
<keyword evidence="4 6" id="KW-0472">Membrane</keyword>
<feature type="transmembrane region" description="Helical" evidence="6">
    <location>
        <begin position="191"/>
        <end position="209"/>
    </location>
</feature>
<feature type="transmembrane region" description="Helical" evidence="6">
    <location>
        <begin position="154"/>
        <end position="179"/>
    </location>
</feature>
<feature type="transmembrane region" description="Helical" evidence="6">
    <location>
        <begin position="80"/>
        <end position="104"/>
    </location>
</feature>
<sequence length="344" mass="38294">MTPSISGLNIGSSVVHGIALVATIYRLFHRYRIRRLSWDDAWAFAAFVLDVGELLCLWLKERTDHEVPAGTPEYQRRQSIAFWSMTILFTLIMACTRISLWVSIRRILAPGWPRNGCIPMAVLTGTAAIVIIIMKACMCTINTYSSLPVCTSSSALGIIQTIVDVALSVLLVALPLYALRYMDLPSAKRNLLMFLFTSSIFTLAAALVHNVYVLKPSRLLTHYTGHIELGIALLVCNIHIVVASLYTLHVRETESREPRPRQSWAHDSTVHSEDLNLDRTSSCTDAASSICGTDSYRPTSSHSQPTRYPVLEASDAATSVYTEESRTTSNKGGHRKRYLWLSFG</sequence>
<protein>
    <recommendedName>
        <fullName evidence="7">Rhodopsin domain-containing protein</fullName>
    </recommendedName>
</protein>
<dbReference type="PANTHER" id="PTHR33048">
    <property type="entry name" value="PTH11-LIKE INTEGRAL MEMBRANE PROTEIN (AFU_ORTHOLOGUE AFUA_5G11245)"/>
    <property type="match status" value="1"/>
</dbReference>
<feature type="transmembrane region" description="Helical" evidence="6">
    <location>
        <begin position="6"/>
        <end position="28"/>
    </location>
</feature>
<dbReference type="Pfam" id="PF20684">
    <property type="entry name" value="Fung_rhodopsin"/>
    <property type="match status" value="1"/>
</dbReference>
<keyword evidence="3 6" id="KW-1133">Transmembrane helix</keyword>
<evidence type="ECO:0000256" key="3">
    <source>
        <dbReference type="ARBA" id="ARBA00022989"/>
    </source>
</evidence>